<dbReference type="GO" id="GO:0001080">
    <property type="term" value="P:nitrogen catabolite activation of transcription from RNA polymerase II promoter"/>
    <property type="evidence" value="ECO:0007669"/>
    <property type="project" value="TreeGrafter"/>
</dbReference>
<keyword evidence="1" id="KW-0479">Metal-binding</keyword>
<dbReference type="InterPro" id="IPR007219">
    <property type="entry name" value="XnlR_reg_dom"/>
</dbReference>
<evidence type="ECO:0000256" key="2">
    <source>
        <dbReference type="ARBA" id="ARBA00023242"/>
    </source>
</evidence>
<dbReference type="Gene3D" id="4.10.240.10">
    <property type="entry name" value="Zn(2)-C6 fungal-type DNA-binding domain"/>
    <property type="match status" value="1"/>
</dbReference>
<evidence type="ECO:0000313" key="6">
    <source>
        <dbReference type="Proteomes" id="UP000654918"/>
    </source>
</evidence>
<keyword evidence="6" id="KW-1185">Reference proteome</keyword>
<reference evidence="5" key="1">
    <citation type="journal article" date="2020" name="Phytopathology">
        <title>Genome Sequence Resources of Colletotrichum truncatum, C. plurivorum, C. musicola, and C. sojae: Four Species Pathogenic to Soybean (Glycine max).</title>
        <authorList>
            <person name="Rogerio F."/>
            <person name="Boufleur T.R."/>
            <person name="Ciampi-Guillardi M."/>
            <person name="Sukno S.A."/>
            <person name="Thon M.R."/>
            <person name="Massola Junior N.S."/>
            <person name="Baroncelli R."/>
        </authorList>
    </citation>
    <scope>NUCLEOTIDE SEQUENCE</scope>
    <source>
        <strain evidence="5">LFN00145</strain>
    </source>
</reference>
<proteinExistence type="predicted"/>
<feature type="domain" description="Zn(2)-C6 fungal-type" evidence="4">
    <location>
        <begin position="24"/>
        <end position="56"/>
    </location>
</feature>
<feature type="region of interest" description="Disordered" evidence="3">
    <location>
        <begin position="58"/>
        <end position="83"/>
    </location>
</feature>
<dbReference type="PANTHER" id="PTHR31668:SF4">
    <property type="entry name" value="TRANSCRIPTIONAL ACTIVATOR PROTEIN DAL81"/>
    <property type="match status" value="1"/>
</dbReference>
<dbReference type="PANTHER" id="PTHR31668">
    <property type="entry name" value="GLUCOSE TRANSPORT TRANSCRIPTION REGULATOR RGT1-RELATED-RELATED"/>
    <property type="match status" value="1"/>
</dbReference>
<organism evidence="5 6">
    <name type="scientific">Colletotrichum plurivorum</name>
    <dbReference type="NCBI Taxonomy" id="2175906"/>
    <lineage>
        <taxon>Eukaryota</taxon>
        <taxon>Fungi</taxon>
        <taxon>Dikarya</taxon>
        <taxon>Ascomycota</taxon>
        <taxon>Pezizomycotina</taxon>
        <taxon>Sordariomycetes</taxon>
        <taxon>Hypocreomycetidae</taxon>
        <taxon>Glomerellales</taxon>
        <taxon>Glomerellaceae</taxon>
        <taxon>Colletotrichum</taxon>
        <taxon>Colletotrichum orchidearum species complex</taxon>
    </lineage>
</organism>
<dbReference type="Proteomes" id="UP000654918">
    <property type="component" value="Unassembled WGS sequence"/>
</dbReference>
<dbReference type="CDD" id="cd12148">
    <property type="entry name" value="fungal_TF_MHR"/>
    <property type="match status" value="1"/>
</dbReference>
<dbReference type="SMART" id="SM00906">
    <property type="entry name" value="Fungal_trans"/>
    <property type="match status" value="1"/>
</dbReference>
<dbReference type="InterPro" id="IPR050797">
    <property type="entry name" value="Carb_Metab_Trans_Reg"/>
</dbReference>
<dbReference type="GO" id="GO:0006351">
    <property type="term" value="P:DNA-templated transcription"/>
    <property type="evidence" value="ECO:0007669"/>
    <property type="project" value="InterPro"/>
</dbReference>
<dbReference type="InterPro" id="IPR001138">
    <property type="entry name" value="Zn2Cys6_DnaBD"/>
</dbReference>
<comment type="caution">
    <text evidence="5">The sequence shown here is derived from an EMBL/GenBank/DDBJ whole genome shotgun (WGS) entry which is preliminary data.</text>
</comment>
<sequence length="669" mass="74698">MRTSTVPDHTAAGARRYRFKAQRPCDLCRARKALCNIPDPLQPCQLCRRIGRECTFVGSPGRRQRGRRGGSASRLSVPTVSGGVMPDVLDMSIDPVDSSAPRDGIVQGQHSTPEFVWADDGPLNWDLADEQLGLEFQESPSVFLQPNDTPEPQPAINLPPTLSSSPPPPREQHSLDQRAGHSTTFIGHSNESDPFLVNRFPHNDRDEIDFFRVTYRKVSTNPPLHFLQSQAGTAIESRRVINDCLPDVDDRTILEALINQTAGAAYFRFVFNSLPILSRSQILPSVSTFVATAPTGLLAGIYALTLPFTPWDDALCLDSAYAKPDAEKLWRIAHVAHQRELPFPSLSTVQTALLLLNQPAPDAVSVENSSAWSAAASVLAVAQELGLNVDPKGWEGLPGWEVRLRRRLWWAVFVEHEWRAVTHGRASMVRHDDWDVAPLDERDFVVDEGVPVVGEEEHEYFVHLCSLTRIADEICRTFFTLRAVSKKHTLEALISQARGPRQQLLDWLEHLPPFLRLRPEEASSPGRSIEGHAPLHVAYYTAHILIFRALLRPIVSADELLPPPASSGPVLQASRGLAQAATRFVRGLGARHQSAFWPAWTRHCLSYPGLFCYMLGLQRAEPGAAEEDRRLLDEWREALRTRVSSWPLLRFGIVKVDAIYWKGLREAAK</sequence>
<gene>
    <name evidence="5" type="ORF">CPLU01_07152</name>
</gene>
<dbReference type="CDD" id="cd00067">
    <property type="entry name" value="GAL4"/>
    <property type="match status" value="1"/>
</dbReference>
<feature type="region of interest" description="Disordered" evidence="3">
    <location>
        <begin position="142"/>
        <end position="178"/>
    </location>
</feature>
<dbReference type="InterPro" id="IPR036864">
    <property type="entry name" value="Zn2-C6_fun-type_DNA-bd_sf"/>
</dbReference>
<name>A0A8H6KG50_9PEZI</name>
<dbReference type="SUPFAM" id="SSF57701">
    <property type="entry name" value="Zn2/Cys6 DNA-binding domain"/>
    <property type="match status" value="1"/>
</dbReference>
<evidence type="ECO:0000256" key="1">
    <source>
        <dbReference type="ARBA" id="ARBA00022723"/>
    </source>
</evidence>
<evidence type="ECO:0000313" key="5">
    <source>
        <dbReference type="EMBL" id="KAF6830695.1"/>
    </source>
</evidence>
<dbReference type="Pfam" id="PF04082">
    <property type="entry name" value="Fungal_trans"/>
    <property type="match status" value="1"/>
</dbReference>
<protein>
    <submittedName>
        <fullName evidence="5">Fungal specific transcription factor domain-containing protein</fullName>
    </submittedName>
</protein>
<dbReference type="SMART" id="SM00066">
    <property type="entry name" value="GAL4"/>
    <property type="match status" value="1"/>
</dbReference>
<evidence type="ECO:0000259" key="4">
    <source>
        <dbReference type="PROSITE" id="PS50048"/>
    </source>
</evidence>
<keyword evidence="2" id="KW-0539">Nucleus</keyword>
<dbReference type="GO" id="GO:0003677">
    <property type="term" value="F:DNA binding"/>
    <property type="evidence" value="ECO:0007669"/>
    <property type="project" value="InterPro"/>
</dbReference>
<evidence type="ECO:0000256" key="3">
    <source>
        <dbReference type="SAM" id="MobiDB-lite"/>
    </source>
</evidence>
<dbReference type="EMBL" id="WIGO01000090">
    <property type="protein sequence ID" value="KAF6830695.1"/>
    <property type="molecule type" value="Genomic_DNA"/>
</dbReference>
<dbReference type="GO" id="GO:0000981">
    <property type="term" value="F:DNA-binding transcription factor activity, RNA polymerase II-specific"/>
    <property type="evidence" value="ECO:0007669"/>
    <property type="project" value="InterPro"/>
</dbReference>
<accession>A0A8H6KG50</accession>
<dbReference type="AlphaFoldDB" id="A0A8H6KG50"/>
<dbReference type="PROSITE" id="PS00463">
    <property type="entry name" value="ZN2_CY6_FUNGAL_1"/>
    <property type="match status" value="1"/>
</dbReference>
<dbReference type="GO" id="GO:0008270">
    <property type="term" value="F:zinc ion binding"/>
    <property type="evidence" value="ECO:0007669"/>
    <property type="project" value="InterPro"/>
</dbReference>
<dbReference type="PROSITE" id="PS50048">
    <property type="entry name" value="ZN2_CY6_FUNGAL_2"/>
    <property type="match status" value="1"/>
</dbReference>
<dbReference type="GO" id="GO:0005634">
    <property type="term" value="C:nucleus"/>
    <property type="evidence" value="ECO:0007669"/>
    <property type="project" value="TreeGrafter"/>
</dbReference>